<dbReference type="InterPro" id="IPR032466">
    <property type="entry name" value="Metal_Hydrolase"/>
</dbReference>
<dbReference type="Proteomes" id="UP001174934">
    <property type="component" value="Unassembled WGS sequence"/>
</dbReference>
<evidence type="ECO:0000259" key="6">
    <source>
        <dbReference type="Pfam" id="PF01979"/>
    </source>
</evidence>
<comment type="cofactor">
    <cofactor evidence="1">
        <name>Zn(2+)</name>
        <dbReference type="ChEBI" id="CHEBI:29105"/>
    </cofactor>
</comment>
<dbReference type="InterPro" id="IPR011059">
    <property type="entry name" value="Metal-dep_hydrolase_composite"/>
</dbReference>
<name>A0AA39WH76_9PEZI</name>
<proteinExistence type="predicted"/>
<dbReference type="InterPro" id="IPR006680">
    <property type="entry name" value="Amidohydro-rel"/>
</dbReference>
<dbReference type="GO" id="GO:0019239">
    <property type="term" value="F:deaminase activity"/>
    <property type="evidence" value="ECO:0007669"/>
    <property type="project" value="TreeGrafter"/>
</dbReference>
<sequence length="492" mass="53263">MQLSNLRLALAALAVCCNTALAVETAAAPASTSKLLRGGTIIGFDEKTQLIKVTRNGSLLIQNDRITAISEANKALTNVPKDAEIIDCTNNIITPGFIDTHRHGWQTVFKTMGSNTTLGDQLAGIHEALYAGVTTILDHAHHTWTPEHSKAGLDASVDSGGRVFFAYTFQNSTDKFAVPQQLAQWKTLRKAMTSKLTTLVISYDDFTTNPTGSYTSDVVKLAKDNKIEVLTTHQVEGPWLLGNSPEDLHRVGILQSTVPVVISHASGLTARGAQLLRATNQHISITAESEMHYGHTHPTTHLILDQASLGIDTHFTFSTDILTQARIYLQSTRLRAYEETFARWEIPANNPMSVNQAFLLATRNGGLALNRTDLGVINVGAKADVLVWNGRSPALLGWDDPVAAVILHASIGDLSHVLVDGGFVKKDGKLVIKGYEDVQTRFLKAAAKIQGVLKSQPLPVQNGSWITGTQYAQLEQTDAQRGASNGYGPSYV</sequence>
<dbReference type="EMBL" id="JAULSR010000007">
    <property type="protein sequence ID" value="KAK0615331.1"/>
    <property type="molecule type" value="Genomic_DNA"/>
</dbReference>
<dbReference type="GO" id="GO:0005829">
    <property type="term" value="C:cytosol"/>
    <property type="evidence" value="ECO:0007669"/>
    <property type="project" value="TreeGrafter"/>
</dbReference>
<keyword evidence="8" id="KW-1185">Reference proteome</keyword>
<gene>
    <name evidence="7" type="ORF">B0T17DRAFT_541629</name>
</gene>
<dbReference type="InterPro" id="IPR051607">
    <property type="entry name" value="Metallo-dep_hydrolases"/>
</dbReference>
<dbReference type="SUPFAM" id="SSF51556">
    <property type="entry name" value="Metallo-dependent hydrolases"/>
    <property type="match status" value="1"/>
</dbReference>
<dbReference type="AlphaFoldDB" id="A0AA39WH76"/>
<organism evidence="7 8">
    <name type="scientific">Bombardia bombarda</name>
    <dbReference type="NCBI Taxonomy" id="252184"/>
    <lineage>
        <taxon>Eukaryota</taxon>
        <taxon>Fungi</taxon>
        <taxon>Dikarya</taxon>
        <taxon>Ascomycota</taxon>
        <taxon>Pezizomycotina</taxon>
        <taxon>Sordariomycetes</taxon>
        <taxon>Sordariomycetidae</taxon>
        <taxon>Sordariales</taxon>
        <taxon>Lasiosphaeriaceae</taxon>
        <taxon>Bombardia</taxon>
    </lineage>
</organism>
<protein>
    <submittedName>
        <fullName evidence="7">Amidohydrolase family protein</fullName>
    </submittedName>
</protein>
<keyword evidence="4" id="KW-0862">Zinc</keyword>
<evidence type="ECO:0000256" key="5">
    <source>
        <dbReference type="SAM" id="SignalP"/>
    </source>
</evidence>
<keyword evidence="3" id="KW-0378">Hydrolase</keyword>
<feature type="chain" id="PRO_5041420173" evidence="5">
    <location>
        <begin position="23"/>
        <end position="492"/>
    </location>
</feature>
<evidence type="ECO:0000256" key="2">
    <source>
        <dbReference type="ARBA" id="ARBA00022723"/>
    </source>
</evidence>
<dbReference type="Pfam" id="PF01979">
    <property type="entry name" value="Amidohydro_1"/>
    <property type="match status" value="1"/>
</dbReference>
<dbReference type="PANTHER" id="PTHR11271">
    <property type="entry name" value="GUANINE DEAMINASE"/>
    <property type="match status" value="1"/>
</dbReference>
<evidence type="ECO:0000256" key="4">
    <source>
        <dbReference type="ARBA" id="ARBA00022833"/>
    </source>
</evidence>
<reference evidence="7" key="1">
    <citation type="submission" date="2023-06" db="EMBL/GenBank/DDBJ databases">
        <title>Genome-scale phylogeny and comparative genomics of the fungal order Sordariales.</title>
        <authorList>
            <consortium name="Lawrence Berkeley National Laboratory"/>
            <person name="Hensen N."/>
            <person name="Bonometti L."/>
            <person name="Westerberg I."/>
            <person name="Brannstrom I.O."/>
            <person name="Guillou S."/>
            <person name="Cros-Aarteil S."/>
            <person name="Calhoun S."/>
            <person name="Haridas S."/>
            <person name="Kuo A."/>
            <person name="Mondo S."/>
            <person name="Pangilinan J."/>
            <person name="Riley R."/>
            <person name="LaButti K."/>
            <person name="Andreopoulos B."/>
            <person name="Lipzen A."/>
            <person name="Chen C."/>
            <person name="Yanf M."/>
            <person name="Daum C."/>
            <person name="Ng V."/>
            <person name="Clum A."/>
            <person name="Steindorff A."/>
            <person name="Ohm R."/>
            <person name="Martin F."/>
            <person name="Silar P."/>
            <person name="Natvig D."/>
            <person name="Lalanne C."/>
            <person name="Gautier V."/>
            <person name="Ament-velasquez S.L."/>
            <person name="Kruys A."/>
            <person name="Hutchinson M.I."/>
            <person name="Powell A.J."/>
            <person name="Barry K."/>
            <person name="Miller A.N."/>
            <person name="Grigoriev I.V."/>
            <person name="Debuchy R."/>
            <person name="Gladieux P."/>
            <person name="Thoren M.H."/>
            <person name="Johannesson H."/>
        </authorList>
    </citation>
    <scope>NUCLEOTIDE SEQUENCE</scope>
    <source>
        <strain evidence="7">SMH3391-2</strain>
    </source>
</reference>
<keyword evidence="5" id="KW-0732">Signal</keyword>
<evidence type="ECO:0000256" key="1">
    <source>
        <dbReference type="ARBA" id="ARBA00001947"/>
    </source>
</evidence>
<dbReference type="Gene3D" id="2.30.40.10">
    <property type="entry name" value="Urease, subunit C, domain 1"/>
    <property type="match status" value="2"/>
</dbReference>
<feature type="domain" description="Amidohydrolase-related" evidence="6">
    <location>
        <begin position="92"/>
        <end position="421"/>
    </location>
</feature>
<evidence type="ECO:0000256" key="3">
    <source>
        <dbReference type="ARBA" id="ARBA00022801"/>
    </source>
</evidence>
<dbReference type="PANTHER" id="PTHR11271:SF37">
    <property type="entry name" value="FAMILY PROTEIN, PUTATIVE (AFU_ORTHOLOGUE AFUA_4G00460)-RELATED"/>
    <property type="match status" value="1"/>
</dbReference>
<evidence type="ECO:0000313" key="7">
    <source>
        <dbReference type="EMBL" id="KAK0615331.1"/>
    </source>
</evidence>
<keyword evidence="2" id="KW-0479">Metal-binding</keyword>
<comment type="caution">
    <text evidence="7">The sequence shown here is derived from an EMBL/GenBank/DDBJ whole genome shotgun (WGS) entry which is preliminary data.</text>
</comment>
<accession>A0AA39WH76</accession>
<dbReference type="SUPFAM" id="SSF51338">
    <property type="entry name" value="Composite domain of metallo-dependent hydrolases"/>
    <property type="match status" value="1"/>
</dbReference>
<dbReference type="GO" id="GO:0046872">
    <property type="term" value="F:metal ion binding"/>
    <property type="evidence" value="ECO:0007669"/>
    <property type="project" value="UniProtKB-KW"/>
</dbReference>
<dbReference type="Gene3D" id="3.20.20.140">
    <property type="entry name" value="Metal-dependent hydrolases"/>
    <property type="match status" value="2"/>
</dbReference>
<feature type="signal peptide" evidence="5">
    <location>
        <begin position="1"/>
        <end position="22"/>
    </location>
</feature>
<evidence type="ECO:0000313" key="8">
    <source>
        <dbReference type="Proteomes" id="UP001174934"/>
    </source>
</evidence>